<keyword evidence="14 18" id="KW-0496">Mitochondrion</keyword>
<comment type="similarity">
    <text evidence="18">Belongs to the cytochrome b family.</text>
</comment>
<feature type="binding site" description="axial binding residue" evidence="17">
    <location>
        <position position="84"/>
    </location>
    <ligand>
        <name>heme b</name>
        <dbReference type="ChEBI" id="CHEBI:60344"/>
        <label>b562</label>
    </ligand>
    <ligandPart>
        <name>Fe</name>
        <dbReference type="ChEBI" id="CHEBI:18248"/>
    </ligandPart>
</feature>
<comment type="subcellular location">
    <subcellularLocation>
        <location evidence="2">Mitochondrion inner membrane</location>
        <topology evidence="2">Multi-pass membrane protein</topology>
    </subcellularLocation>
</comment>
<dbReference type="GO" id="GO:0006122">
    <property type="term" value="P:mitochondrial electron transport, ubiquinol to cytochrome c"/>
    <property type="evidence" value="ECO:0007669"/>
    <property type="project" value="TreeGrafter"/>
</dbReference>
<feature type="transmembrane region" description="Helical" evidence="18">
    <location>
        <begin position="350"/>
        <end position="368"/>
    </location>
</feature>
<proteinExistence type="inferred from homology"/>
<feature type="binding site" description="axial binding residue" evidence="17">
    <location>
        <position position="98"/>
    </location>
    <ligand>
        <name>heme b</name>
        <dbReference type="ChEBI" id="CHEBI:60344"/>
        <label>b566</label>
    </ligand>
    <ligandPart>
        <name>Fe</name>
        <dbReference type="ChEBI" id="CHEBI:18248"/>
    </ligandPart>
</feature>
<dbReference type="InterPro" id="IPR036150">
    <property type="entry name" value="Cyt_b/b6_C_sf"/>
</dbReference>
<evidence type="ECO:0000256" key="18">
    <source>
        <dbReference type="RuleBase" id="RU362117"/>
    </source>
</evidence>
<dbReference type="CDD" id="cd00284">
    <property type="entry name" value="Cytochrome_b_N"/>
    <property type="match status" value="1"/>
</dbReference>
<protein>
    <recommendedName>
        <fullName evidence="3 18">Cytochrome b</fullName>
    </recommendedName>
</protein>
<keyword evidence="6 18" id="KW-0679">Respiratory chain</keyword>
<evidence type="ECO:0000256" key="6">
    <source>
        <dbReference type="ARBA" id="ARBA00022660"/>
    </source>
</evidence>
<feature type="transmembrane region" description="Helical" evidence="18">
    <location>
        <begin position="179"/>
        <end position="201"/>
    </location>
</feature>
<feature type="binding site" description="axial binding residue" evidence="17">
    <location>
        <position position="183"/>
    </location>
    <ligand>
        <name>heme b</name>
        <dbReference type="ChEBI" id="CHEBI:60344"/>
        <label>b562</label>
    </ligand>
    <ligandPart>
        <name>Fe</name>
        <dbReference type="ChEBI" id="CHEBI:18248"/>
    </ligandPart>
</feature>
<feature type="transmembrane region" description="Helical" evidence="18">
    <location>
        <begin position="272"/>
        <end position="305"/>
    </location>
</feature>
<dbReference type="InterPro" id="IPR016174">
    <property type="entry name" value="Di-haem_cyt_TM"/>
</dbReference>
<evidence type="ECO:0000256" key="8">
    <source>
        <dbReference type="ARBA" id="ARBA00022723"/>
    </source>
</evidence>
<dbReference type="PROSITE" id="PS51003">
    <property type="entry name" value="CYTB_CTER"/>
    <property type="match status" value="1"/>
</dbReference>
<dbReference type="PIRSF" id="PIRSF038885">
    <property type="entry name" value="COB"/>
    <property type="match status" value="1"/>
</dbReference>
<dbReference type="Gene3D" id="1.20.810.10">
    <property type="entry name" value="Cytochrome Bc1 Complex, Chain C"/>
    <property type="match status" value="1"/>
</dbReference>
<keyword evidence="12 17" id="KW-0408">Iron</keyword>
<dbReference type="CDD" id="cd00290">
    <property type="entry name" value="cytochrome_b_C"/>
    <property type="match status" value="1"/>
</dbReference>
<dbReference type="PANTHER" id="PTHR19271:SF16">
    <property type="entry name" value="CYTOCHROME B"/>
    <property type="match status" value="1"/>
</dbReference>
<dbReference type="SUPFAM" id="SSF81342">
    <property type="entry name" value="Transmembrane di-heme cytochromes"/>
    <property type="match status" value="1"/>
</dbReference>
<keyword evidence="15 18" id="KW-0472">Membrane</keyword>
<comment type="cofactor">
    <cofactor evidence="17">
        <name>heme</name>
        <dbReference type="ChEBI" id="CHEBI:30413"/>
    </cofactor>
    <text evidence="17">Binds 2 heme groups non-covalently.</text>
</comment>
<name>A0A0E3DRD1_9ANNE</name>
<feature type="binding site" description="axial binding residue" evidence="17">
    <location>
        <position position="197"/>
    </location>
    <ligand>
        <name>heme b</name>
        <dbReference type="ChEBI" id="CHEBI:60344"/>
        <label>b566</label>
    </ligand>
    <ligandPart>
        <name>Fe</name>
        <dbReference type="ChEBI" id="CHEBI:18248"/>
    </ligandPart>
</feature>
<dbReference type="InterPro" id="IPR005797">
    <property type="entry name" value="Cyt_b/b6_N"/>
</dbReference>
<evidence type="ECO:0000256" key="3">
    <source>
        <dbReference type="ARBA" id="ARBA00013531"/>
    </source>
</evidence>
<evidence type="ECO:0000256" key="11">
    <source>
        <dbReference type="ARBA" id="ARBA00022989"/>
    </source>
</evidence>
<dbReference type="GO" id="GO:0016491">
    <property type="term" value="F:oxidoreductase activity"/>
    <property type="evidence" value="ECO:0007669"/>
    <property type="project" value="UniProtKB-UniRule"/>
</dbReference>
<comment type="cofactor">
    <cofactor evidence="18">
        <name>heme b</name>
        <dbReference type="ChEBI" id="CHEBI:60344"/>
    </cofactor>
    <text evidence="18">Binds 2 heme groups non-covalently.</text>
</comment>
<dbReference type="Pfam" id="PF00033">
    <property type="entry name" value="Cytochrome_B"/>
    <property type="match status" value="1"/>
</dbReference>
<dbReference type="InterPro" id="IPR030689">
    <property type="entry name" value="Cytochrome_b"/>
</dbReference>
<feature type="transmembrane region" description="Helical" evidence="18">
    <location>
        <begin position="230"/>
        <end position="252"/>
    </location>
</feature>
<dbReference type="AlphaFoldDB" id="A0A0E3DRD1"/>
<sequence>MFKPIHKQHPLLKIMTTAMVDLPAPSNLSIWWNFGSLLGLCLIIQLITGLFLSMHYSANTEFAFSSISHLMRNVNYGWLIRLLHANGASMMFLCIYIHMARNIYYYSFKMKETWTVGVLLFILTMATAFVGYVLPWGQMSFWGATVITNLFSAIPYIGVSFVSWLWGGFSISNPTLNRFFTFHFILPFILLALTIIHLLFLHQTGSNNPLGISSDSDKIPFHIYYSSKDILGFMVFLIILMNFCLMSPSLLIDPDNFIIANPLLTPTHIKPEWYFLWVYAILRAIPNKLGGVIALAMAIMILFFLPLTNSMQKGIQFYFLNQILFWLFISNFMLLTWAGSCPVEIPFNWISFYLTFFYFFYFFMNYWLTSFSDKIIFSYDFKLS</sequence>
<dbReference type="SUPFAM" id="SSF81648">
    <property type="entry name" value="a domain/subunit of cytochrome bc1 complex (Ubiquinol-cytochrome c reductase)"/>
    <property type="match status" value="1"/>
</dbReference>
<evidence type="ECO:0000313" key="21">
    <source>
        <dbReference type="EMBL" id="AIL54893.1"/>
    </source>
</evidence>
<evidence type="ECO:0000256" key="17">
    <source>
        <dbReference type="PIRSR" id="PIRSR038885-2"/>
    </source>
</evidence>
<evidence type="ECO:0000256" key="12">
    <source>
        <dbReference type="ARBA" id="ARBA00023004"/>
    </source>
</evidence>
<evidence type="ECO:0000256" key="1">
    <source>
        <dbReference type="ARBA" id="ARBA00002566"/>
    </source>
</evidence>
<evidence type="ECO:0000256" key="10">
    <source>
        <dbReference type="ARBA" id="ARBA00022982"/>
    </source>
</evidence>
<dbReference type="InterPro" id="IPR005798">
    <property type="entry name" value="Cyt_b/b6_C"/>
</dbReference>
<dbReference type="Pfam" id="PF00032">
    <property type="entry name" value="Cytochrom_B_C"/>
    <property type="match status" value="1"/>
</dbReference>
<dbReference type="GO" id="GO:0008121">
    <property type="term" value="F:quinol-cytochrome-c reductase activity"/>
    <property type="evidence" value="ECO:0007669"/>
    <property type="project" value="InterPro"/>
</dbReference>
<feature type="transmembrane region" description="Helical" evidence="18">
    <location>
        <begin position="30"/>
        <end position="57"/>
    </location>
</feature>
<evidence type="ECO:0000259" key="20">
    <source>
        <dbReference type="PROSITE" id="PS51003"/>
    </source>
</evidence>
<dbReference type="PROSITE" id="PS51002">
    <property type="entry name" value="CYTB_NTER"/>
    <property type="match status" value="1"/>
</dbReference>
<evidence type="ECO:0000256" key="15">
    <source>
        <dbReference type="ARBA" id="ARBA00023136"/>
    </source>
</evidence>
<keyword evidence="8 17" id="KW-0479">Metal-binding</keyword>
<dbReference type="InterPro" id="IPR048259">
    <property type="entry name" value="Cytochrome_b_N_euk/bac"/>
</dbReference>
<comment type="function">
    <text evidence="1 18">Component of the ubiquinol-cytochrome c reductase complex (complex III or cytochrome b-c1 complex) that is part of the mitochondrial respiratory chain. The b-c1 complex mediates electron transfer from ubiquinol to cytochrome c. Contributes to the generation of a proton gradient across the mitochondrial membrane that is then used for ATP synthesis.</text>
</comment>
<evidence type="ECO:0000256" key="13">
    <source>
        <dbReference type="ARBA" id="ARBA00023075"/>
    </source>
</evidence>
<feature type="transmembrane region" description="Helical" evidence="18">
    <location>
        <begin position="78"/>
        <end position="99"/>
    </location>
</feature>
<evidence type="ECO:0000256" key="9">
    <source>
        <dbReference type="ARBA" id="ARBA00022792"/>
    </source>
</evidence>
<evidence type="ECO:0000259" key="19">
    <source>
        <dbReference type="PROSITE" id="PS51002"/>
    </source>
</evidence>
<evidence type="ECO:0000256" key="16">
    <source>
        <dbReference type="PIRSR" id="PIRSR038885-1"/>
    </source>
</evidence>
<dbReference type="GO" id="GO:0005743">
    <property type="term" value="C:mitochondrial inner membrane"/>
    <property type="evidence" value="ECO:0007669"/>
    <property type="project" value="UniProtKB-SubCell"/>
</dbReference>
<keyword evidence="7 18" id="KW-0812">Transmembrane</keyword>
<keyword evidence="4 18" id="KW-0813">Transport</keyword>
<keyword evidence="11 18" id="KW-1133">Transmembrane helix</keyword>
<evidence type="ECO:0000256" key="14">
    <source>
        <dbReference type="ARBA" id="ARBA00023128"/>
    </source>
</evidence>
<dbReference type="GO" id="GO:0045275">
    <property type="term" value="C:respiratory chain complex III"/>
    <property type="evidence" value="ECO:0007669"/>
    <property type="project" value="InterPro"/>
</dbReference>
<accession>A0A0E3DRD1</accession>
<feature type="transmembrane region" description="Helical" evidence="18">
    <location>
        <begin position="317"/>
        <end position="338"/>
    </location>
</feature>
<geneLocation type="mitochondrion" evidence="21"/>
<dbReference type="GO" id="GO:0046872">
    <property type="term" value="F:metal ion binding"/>
    <property type="evidence" value="ECO:0007669"/>
    <property type="project" value="UniProtKB-UniRule"/>
</dbReference>
<evidence type="ECO:0000256" key="2">
    <source>
        <dbReference type="ARBA" id="ARBA00004448"/>
    </source>
</evidence>
<feature type="binding site" evidence="16">
    <location>
        <position position="202"/>
    </location>
    <ligand>
        <name>a ubiquinone</name>
        <dbReference type="ChEBI" id="CHEBI:16389"/>
    </ligand>
</feature>
<keyword evidence="9" id="KW-0999">Mitochondrion inner membrane</keyword>
<dbReference type="InterPro" id="IPR027387">
    <property type="entry name" value="Cytb/b6-like_sf"/>
</dbReference>
<feature type="domain" description="Cytochrome b/b6 N-terminal region profile" evidence="19">
    <location>
        <begin position="1"/>
        <end position="210"/>
    </location>
</feature>
<dbReference type="PANTHER" id="PTHR19271">
    <property type="entry name" value="CYTOCHROME B"/>
    <property type="match status" value="1"/>
</dbReference>
<gene>
    <name evidence="21" type="primary">cytb</name>
</gene>
<feature type="domain" description="Cytochrome b/b6 C-terminal region profile" evidence="20">
    <location>
        <begin position="211"/>
        <end position="380"/>
    </location>
</feature>
<reference evidence="21" key="1">
    <citation type="journal article" date="2015" name="Mol. Phylogenet. Evol.">
        <title>Mitogenomics reveals phylogeny and repeated motifs in control regions of the deep-sea family Siboglinidae (Annelida).</title>
        <authorList>
            <person name="Li Y."/>
            <person name="Kocot K.M."/>
            <person name="Schander C."/>
            <person name="Santos S.R."/>
            <person name="Thornhill D.J."/>
            <person name="Halanych K.M."/>
        </authorList>
    </citation>
    <scope>NUCLEOTIDE SEQUENCE</scope>
</reference>
<feature type="transmembrane region" description="Helical" evidence="18">
    <location>
        <begin position="146"/>
        <end position="167"/>
    </location>
</feature>
<evidence type="ECO:0000256" key="5">
    <source>
        <dbReference type="ARBA" id="ARBA00022617"/>
    </source>
</evidence>
<keyword evidence="13" id="KW-0830">Ubiquinone</keyword>
<dbReference type="EMBL" id="KJ789171">
    <property type="protein sequence ID" value="AIL54893.1"/>
    <property type="molecule type" value="Genomic_DNA"/>
</dbReference>
<organism evidence="21">
    <name type="scientific">Spirobrachia sp. YL-2014</name>
    <dbReference type="NCBI Taxonomy" id="1535021"/>
    <lineage>
        <taxon>Eukaryota</taxon>
        <taxon>Metazoa</taxon>
        <taxon>Spiralia</taxon>
        <taxon>Lophotrochozoa</taxon>
        <taxon>Annelida</taxon>
        <taxon>Polychaeta</taxon>
        <taxon>Sedentaria</taxon>
        <taxon>Canalipalpata</taxon>
        <taxon>Sabellida</taxon>
        <taxon>Siboglinidae</taxon>
        <taxon>Spirobrachia</taxon>
    </lineage>
</organism>
<evidence type="ECO:0000256" key="4">
    <source>
        <dbReference type="ARBA" id="ARBA00022448"/>
    </source>
</evidence>
<keyword evidence="5 17" id="KW-0349">Heme</keyword>
<dbReference type="InterPro" id="IPR048260">
    <property type="entry name" value="Cytochrome_b_C_euk/bac"/>
</dbReference>
<feature type="transmembrane region" description="Helical" evidence="18">
    <location>
        <begin position="114"/>
        <end position="134"/>
    </location>
</feature>
<evidence type="ECO:0000256" key="7">
    <source>
        <dbReference type="ARBA" id="ARBA00022692"/>
    </source>
</evidence>
<keyword evidence="10 18" id="KW-0249">Electron transport</keyword>